<protein>
    <recommendedName>
        <fullName evidence="3">VCBS repeat-containing protein</fullName>
    </recommendedName>
</protein>
<dbReference type="EMBL" id="SPMZ01000050">
    <property type="protein sequence ID" value="NMQ20485.1"/>
    <property type="molecule type" value="Genomic_DNA"/>
</dbReference>
<evidence type="ECO:0000313" key="1">
    <source>
        <dbReference type="EMBL" id="NMQ20485.1"/>
    </source>
</evidence>
<name>A0ABX1TM52_9GAMM</name>
<evidence type="ECO:0008006" key="3">
    <source>
        <dbReference type="Google" id="ProtNLM"/>
    </source>
</evidence>
<dbReference type="RefSeq" id="WP_169249751.1">
    <property type="nucleotide sequence ID" value="NZ_SPMZ01000050.1"/>
</dbReference>
<dbReference type="Proteomes" id="UP000760480">
    <property type="component" value="Unassembled WGS sequence"/>
</dbReference>
<evidence type="ECO:0000313" key="2">
    <source>
        <dbReference type="Proteomes" id="UP000760480"/>
    </source>
</evidence>
<reference evidence="1 2" key="1">
    <citation type="submission" date="2019-03" db="EMBL/GenBank/DDBJ databases">
        <title>Metabolic reconstructions from genomes of highly enriched 'Candidatus Accumulibacter' and 'Candidatus Competibacter' bioreactor populations.</title>
        <authorList>
            <person name="Annavajhala M.K."/>
            <person name="Welles L."/>
            <person name="Abbas B."/>
            <person name="Sorokin D."/>
            <person name="Park H."/>
            <person name="Van Loosdrecht M."/>
            <person name="Chandran K."/>
        </authorList>
    </citation>
    <scope>NUCLEOTIDE SEQUENCE [LARGE SCALE GENOMIC DNA]</scope>
    <source>
        <strain evidence="1 2">SBR_G</strain>
    </source>
</reference>
<comment type="caution">
    <text evidence="1">The sequence shown here is derived from an EMBL/GenBank/DDBJ whole genome shotgun (WGS) entry which is preliminary data.</text>
</comment>
<organism evidence="1 2">
    <name type="scientific">Candidatus Competibacter phosphatis</name>
    <dbReference type="NCBI Taxonomy" id="221280"/>
    <lineage>
        <taxon>Bacteria</taxon>
        <taxon>Pseudomonadati</taxon>
        <taxon>Pseudomonadota</taxon>
        <taxon>Gammaproteobacteria</taxon>
        <taxon>Candidatus Competibacteraceae</taxon>
        <taxon>Candidatus Competibacter</taxon>
    </lineage>
</organism>
<keyword evidence="2" id="KW-1185">Reference proteome</keyword>
<accession>A0ABX1TM52</accession>
<gene>
    <name evidence="1" type="ORF">E4P82_15565</name>
</gene>
<proteinExistence type="predicted"/>
<sequence length="252" mass="28604">MSKFFFIDVWTGHRLFPRRESGGARNRWTGDKGDRWLEFSQRARHPDFLCSEKKTSIIMYSPTPVKLCMSPRSWKKLEDDLCLSDKKKHWYLLPDDGAVSLNRASSLVIVIESNVKTKLRAVATKPPDLDQALLSNYVGDIARAEKLTNTAHDIRNAGYQNHTQRMVVILTSKNRDQAEAIDRVVVSVADIDGDNIREKYRYRKSRGDSGDLIANFTAMADIDQDGLADVLLIDQGDFHGKILLIEKKQPVA</sequence>